<dbReference type="GO" id="GO:0005829">
    <property type="term" value="C:cytosol"/>
    <property type="evidence" value="ECO:0007669"/>
    <property type="project" value="TreeGrafter"/>
</dbReference>
<dbReference type="EMBL" id="AXCW01000313">
    <property type="protein sequence ID" value="EYR62164.1"/>
    <property type="molecule type" value="Genomic_DNA"/>
</dbReference>
<name>A0A021VLR3_9CELL</name>
<evidence type="ECO:0000256" key="2">
    <source>
        <dbReference type="ARBA" id="ARBA00022741"/>
    </source>
</evidence>
<dbReference type="Pfam" id="PF00899">
    <property type="entry name" value="ThiF"/>
    <property type="match status" value="1"/>
</dbReference>
<sequence>MGPPASCGSSRDAYADPVSPSSGPPSVPPLVEPGPPLTAAQRERWSRHLLLPQLGETAQRRLRNARVCVVGAGGLGAPVLLYLAAAGVGRLGIVDDDVVEASNLQRQVLHGVADVGRPKVDSAADAVRALDPEVEVVTHPVRLDAGTADLLSDYDLVVDGTDNFPTRYLVNDACVRLGLPEVWGSVFRFDAQVAVFWGSPPAGSGVAPVQLRDLFPAPPPPGTVPSCAEGGVLGAMCGQVGSLMATEAVKLLTGVGRPLLGRLLVLDALAARWTEVPLVAATTASSATGDAASDGSAPGVPAPDGPAPDGPAPDDPAPDDGGSQVPVPVVAATDLAARLTAREQGGPDLQLVDVREPGERQVVAIPGADPVPLGGLLDGSTLAQVRRDVPVVLHCRSGVRSEQAARALLAAGWADVAHLEGGVLAWVEHVDPTQARY</sequence>
<evidence type="ECO:0000259" key="5">
    <source>
        <dbReference type="PROSITE" id="PS50206"/>
    </source>
</evidence>
<dbReference type="FunFam" id="3.40.50.720:FF:000033">
    <property type="entry name" value="Adenylyltransferase and sulfurtransferase MOCS3"/>
    <property type="match status" value="1"/>
</dbReference>
<organism evidence="6 7">
    <name type="scientific">Actinotalea ferrariae CF5-4</name>
    <dbReference type="NCBI Taxonomy" id="948458"/>
    <lineage>
        <taxon>Bacteria</taxon>
        <taxon>Bacillati</taxon>
        <taxon>Actinomycetota</taxon>
        <taxon>Actinomycetes</taxon>
        <taxon>Micrococcales</taxon>
        <taxon>Cellulomonadaceae</taxon>
        <taxon>Actinotalea</taxon>
    </lineage>
</organism>
<evidence type="ECO:0000313" key="6">
    <source>
        <dbReference type="EMBL" id="EYR62164.1"/>
    </source>
</evidence>
<evidence type="ECO:0000256" key="3">
    <source>
        <dbReference type="ARBA" id="ARBA00022840"/>
    </source>
</evidence>
<dbReference type="Pfam" id="PF00581">
    <property type="entry name" value="Rhodanese"/>
    <property type="match status" value="1"/>
</dbReference>
<protein>
    <submittedName>
        <fullName evidence="6">Dinucleotide-utilizing protein</fullName>
    </submittedName>
</protein>
<dbReference type="SUPFAM" id="SSF52821">
    <property type="entry name" value="Rhodanese/Cell cycle control phosphatase"/>
    <property type="match status" value="1"/>
</dbReference>
<dbReference type="SUPFAM" id="SSF69572">
    <property type="entry name" value="Activating enzymes of the ubiquitin-like proteins"/>
    <property type="match status" value="1"/>
</dbReference>
<keyword evidence="7" id="KW-1185">Reference proteome</keyword>
<reference evidence="6 7" key="1">
    <citation type="submission" date="2014-01" db="EMBL/GenBank/DDBJ databases">
        <title>Actinotalea ferrariae CF5-4.</title>
        <authorList>
            <person name="Chen F."/>
            <person name="Li Y."/>
            <person name="Wang G."/>
        </authorList>
    </citation>
    <scope>NUCLEOTIDE SEQUENCE [LARGE SCALE GENOMIC DNA]</scope>
    <source>
        <strain evidence="6 7">CF5-4</strain>
    </source>
</reference>
<gene>
    <name evidence="6" type="ORF">N866_11140</name>
</gene>
<keyword evidence="2" id="KW-0547">Nucleotide-binding</keyword>
<dbReference type="CDD" id="cd00757">
    <property type="entry name" value="ThiF_MoeB_HesA_family"/>
    <property type="match status" value="1"/>
</dbReference>
<feature type="compositionally biased region" description="Pro residues" evidence="4">
    <location>
        <begin position="300"/>
        <end position="315"/>
    </location>
</feature>
<dbReference type="GO" id="GO:0016779">
    <property type="term" value="F:nucleotidyltransferase activity"/>
    <property type="evidence" value="ECO:0007669"/>
    <property type="project" value="TreeGrafter"/>
</dbReference>
<feature type="compositionally biased region" description="Low complexity" evidence="4">
    <location>
        <begin position="285"/>
        <end position="299"/>
    </location>
</feature>
<dbReference type="InterPro" id="IPR000594">
    <property type="entry name" value="ThiF_NAD_FAD-bd"/>
</dbReference>
<dbReference type="GO" id="GO:0008146">
    <property type="term" value="F:sulfotransferase activity"/>
    <property type="evidence" value="ECO:0007669"/>
    <property type="project" value="TreeGrafter"/>
</dbReference>
<dbReference type="CDD" id="cd00158">
    <property type="entry name" value="RHOD"/>
    <property type="match status" value="1"/>
</dbReference>
<dbReference type="Gene3D" id="3.40.50.720">
    <property type="entry name" value="NAD(P)-binding Rossmann-like Domain"/>
    <property type="match status" value="1"/>
</dbReference>
<dbReference type="PANTHER" id="PTHR10953">
    <property type="entry name" value="UBIQUITIN-ACTIVATING ENZYME E1"/>
    <property type="match status" value="1"/>
</dbReference>
<dbReference type="PROSITE" id="PS50206">
    <property type="entry name" value="RHODANESE_3"/>
    <property type="match status" value="1"/>
</dbReference>
<evidence type="ECO:0000256" key="1">
    <source>
        <dbReference type="ARBA" id="ARBA00022679"/>
    </source>
</evidence>
<dbReference type="InterPro" id="IPR035985">
    <property type="entry name" value="Ubiquitin-activating_enz"/>
</dbReference>
<dbReference type="AlphaFoldDB" id="A0A021VLR3"/>
<accession>A0A021VLR3</accession>
<feature type="compositionally biased region" description="Pro residues" evidence="4">
    <location>
        <begin position="22"/>
        <end position="36"/>
    </location>
</feature>
<evidence type="ECO:0000256" key="4">
    <source>
        <dbReference type="SAM" id="MobiDB-lite"/>
    </source>
</evidence>
<dbReference type="PANTHER" id="PTHR10953:SF102">
    <property type="entry name" value="ADENYLYLTRANSFERASE AND SULFURTRANSFERASE MOCS3"/>
    <property type="match status" value="1"/>
</dbReference>
<dbReference type="InterPro" id="IPR036873">
    <property type="entry name" value="Rhodanese-like_dom_sf"/>
</dbReference>
<comment type="caution">
    <text evidence="6">The sequence shown here is derived from an EMBL/GenBank/DDBJ whole genome shotgun (WGS) entry which is preliminary data.</text>
</comment>
<proteinExistence type="predicted"/>
<dbReference type="Gene3D" id="3.40.250.10">
    <property type="entry name" value="Rhodanese-like domain"/>
    <property type="match status" value="1"/>
</dbReference>
<feature type="domain" description="Rhodanese" evidence="5">
    <location>
        <begin position="345"/>
        <end position="435"/>
    </location>
</feature>
<feature type="region of interest" description="Disordered" evidence="4">
    <location>
        <begin position="285"/>
        <end position="326"/>
    </location>
</feature>
<dbReference type="GO" id="GO:0005524">
    <property type="term" value="F:ATP binding"/>
    <property type="evidence" value="ECO:0007669"/>
    <property type="project" value="UniProtKB-KW"/>
</dbReference>
<evidence type="ECO:0000313" key="7">
    <source>
        <dbReference type="Proteomes" id="UP000019753"/>
    </source>
</evidence>
<keyword evidence="1" id="KW-0808">Transferase</keyword>
<dbReference type="GO" id="GO:0008641">
    <property type="term" value="F:ubiquitin-like modifier activating enzyme activity"/>
    <property type="evidence" value="ECO:0007669"/>
    <property type="project" value="InterPro"/>
</dbReference>
<keyword evidence="3" id="KW-0067">ATP-binding</keyword>
<dbReference type="InterPro" id="IPR045886">
    <property type="entry name" value="ThiF/MoeB/HesA"/>
</dbReference>
<dbReference type="GO" id="GO:0004792">
    <property type="term" value="F:thiosulfate-cyanide sulfurtransferase activity"/>
    <property type="evidence" value="ECO:0007669"/>
    <property type="project" value="TreeGrafter"/>
</dbReference>
<dbReference type="Proteomes" id="UP000019753">
    <property type="component" value="Unassembled WGS sequence"/>
</dbReference>
<dbReference type="InterPro" id="IPR001763">
    <property type="entry name" value="Rhodanese-like_dom"/>
</dbReference>
<feature type="region of interest" description="Disordered" evidence="4">
    <location>
        <begin position="1"/>
        <end position="37"/>
    </location>
</feature>
<dbReference type="SMART" id="SM00450">
    <property type="entry name" value="RHOD"/>
    <property type="match status" value="1"/>
</dbReference>